<dbReference type="EMBL" id="JAACFV010000079">
    <property type="protein sequence ID" value="KAF7506873.1"/>
    <property type="molecule type" value="Genomic_DNA"/>
</dbReference>
<dbReference type="InterPro" id="IPR036770">
    <property type="entry name" value="Ankyrin_rpt-contain_sf"/>
</dbReference>
<dbReference type="OrthoDB" id="20872at2759"/>
<keyword evidence="2" id="KW-1185">Reference proteome</keyword>
<dbReference type="SUPFAM" id="SSF48403">
    <property type="entry name" value="Ankyrin repeat"/>
    <property type="match status" value="1"/>
</dbReference>
<protein>
    <submittedName>
        <fullName evidence="1">Uncharacterized protein</fullName>
    </submittedName>
</protein>
<dbReference type="Proteomes" id="UP000606974">
    <property type="component" value="Unassembled WGS sequence"/>
</dbReference>
<evidence type="ECO:0000313" key="2">
    <source>
        <dbReference type="Proteomes" id="UP000606974"/>
    </source>
</evidence>
<dbReference type="Pfam" id="PF12796">
    <property type="entry name" value="Ank_2"/>
    <property type="match status" value="1"/>
</dbReference>
<accession>A0A8H7ADH5</accession>
<comment type="caution">
    <text evidence="1">The sequence shown here is derived from an EMBL/GenBank/DDBJ whole genome shotgun (WGS) entry which is preliminary data.</text>
</comment>
<name>A0A8H7ADH5_9EURO</name>
<gene>
    <name evidence="1" type="ORF">GJ744_011219</name>
</gene>
<proteinExistence type="predicted"/>
<dbReference type="InterPro" id="IPR002110">
    <property type="entry name" value="Ankyrin_rpt"/>
</dbReference>
<reference evidence="1" key="1">
    <citation type="submission" date="2020-02" db="EMBL/GenBank/DDBJ databases">
        <authorList>
            <person name="Palmer J.M."/>
        </authorList>
    </citation>
    <scope>NUCLEOTIDE SEQUENCE</scope>
    <source>
        <strain evidence="1">EPUS1.4</strain>
        <tissue evidence="1">Thallus</tissue>
    </source>
</reference>
<dbReference type="AlphaFoldDB" id="A0A8H7ADH5"/>
<organism evidence="1 2">
    <name type="scientific">Endocarpon pusillum</name>
    <dbReference type="NCBI Taxonomy" id="364733"/>
    <lineage>
        <taxon>Eukaryota</taxon>
        <taxon>Fungi</taxon>
        <taxon>Dikarya</taxon>
        <taxon>Ascomycota</taxon>
        <taxon>Pezizomycotina</taxon>
        <taxon>Eurotiomycetes</taxon>
        <taxon>Chaetothyriomycetidae</taxon>
        <taxon>Verrucariales</taxon>
        <taxon>Verrucariaceae</taxon>
        <taxon>Endocarpon</taxon>
    </lineage>
</organism>
<dbReference type="Gene3D" id="1.25.40.20">
    <property type="entry name" value="Ankyrin repeat-containing domain"/>
    <property type="match status" value="1"/>
</dbReference>
<sequence>MDNKQTIPLCAAALLGNGPVVKLLLYRGAPINPPKNVGRSALHEAARRGQHVTGTAAA</sequence>
<evidence type="ECO:0000313" key="1">
    <source>
        <dbReference type="EMBL" id="KAF7506873.1"/>
    </source>
</evidence>